<protein>
    <submittedName>
        <fullName evidence="1">Uncharacterized protein</fullName>
    </submittedName>
</protein>
<keyword evidence="2" id="KW-1185">Reference proteome</keyword>
<dbReference type="EMBL" id="MU266365">
    <property type="protein sequence ID" value="KAH7927530.1"/>
    <property type="molecule type" value="Genomic_DNA"/>
</dbReference>
<proteinExistence type="predicted"/>
<accession>A0ACB8BQV3</accession>
<reference evidence="1" key="1">
    <citation type="journal article" date="2021" name="New Phytol.">
        <title>Evolutionary innovations through gain and loss of genes in the ectomycorrhizal Boletales.</title>
        <authorList>
            <person name="Wu G."/>
            <person name="Miyauchi S."/>
            <person name="Morin E."/>
            <person name="Kuo A."/>
            <person name="Drula E."/>
            <person name="Varga T."/>
            <person name="Kohler A."/>
            <person name="Feng B."/>
            <person name="Cao Y."/>
            <person name="Lipzen A."/>
            <person name="Daum C."/>
            <person name="Hundley H."/>
            <person name="Pangilinan J."/>
            <person name="Johnson J."/>
            <person name="Barry K."/>
            <person name="LaButti K."/>
            <person name="Ng V."/>
            <person name="Ahrendt S."/>
            <person name="Min B."/>
            <person name="Choi I.G."/>
            <person name="Park H."/>
            <person name="Plett J.M."/>
            <person name="Magnuson J."/>
            <person name="Spatafora J.W."/>
            <person name="Nagy L.G."/>
            <person name="Henrissat B."/>
            <person name="Grigoriev I.V."/>
            <person name="Yang Z.L."/>
            <person name="Xu J."/>
            <person name="Martin F.M."/>
        </authorList>
    </citation>
    <scope>NUCLEOTIDE SEQUENCE</scope>
    <source>
        <strain evidence="1">KUC20120723A-06</strain>
    </source>
</reference>
<sequence>MPFQISLSPKTKSMASTLFTHFIMLSTGINHLCVSIVLFYLGIQYPEIKPYAYIAGLYILVAKAYILVVAFVVSAWWHIFKLIAPDSAGENLEEWADLQKARTAAGKSPSRWIRVFRGLIGLASIYNGITLGRTALSRNGILLPTFLGAACFMAVVGGFQFIYAAVRRYPQEISLPEDGGAEEATLDGLEKGVKPESNHNLGMEKEGKEEGELLV</sequence>
<name>A0ACB8BQV3_9AGAM</name>
<evidence type="ECO:0000313" key="2">
    <source>
        <dbReference type="Proteomes" id="UP000790709"/>
    </source>
</evidence>
<organism evidence="1 2">
    <name type="scientific">Leucogyrophana mollusca</name>
    <dbReference type="NCBI Taxonomy" id="85980"/>
    <lineage>
        <taxon>Eukaryota</taxon>
        <taxon>Fungi</taxon>
        <taxon>Dikarya</taxon>
        <taxon>Basidiomycota</taxon>
        <taxon>Agaricomycotina</taxon>
        <taxon>Agaricomycetes</taxon>
        <taxon>Agaricomycetidae</taxon>
        <taxon>Boletales</taxon>
        <taxon>Boletales incertae sedis</taxon>
        <taxon>Leucogyrophana</taxon>
    </lineage>
</organism>
<comment type="caution">
    <text evidence="1">The sequence shown here is derived from an EMBL/GenBank/DDBJ whole genome shotgun (WGS) entry which is preliminary data.</text>
</comment>
<evidence type="ECO:0000313" key="1">
    <source>
        <dbReference type="EMBL" id="KAH7927530.1"/>
    </source>
</evidence>
<dbReference type="Proteomes" id="UP000790709">
    <property type="component" value="Unassembled WGS sequence"/>
</dbReference>
<gene>
    <name evidence="1" type="ORF">BV22DRAFT_1031719</name>
</gene>